<keyword evidence="3" id="KW-0732">Signal</keyword>
<dbReference type="eggNOG" id="COG0803">
    <property type="taxonomic scope" value="Bacteria"/>
</dbReference>
<dbReference type="InterPro" id="IPR006127">
    <property type="entry name" value="ZnuA-like"/>
</dbReference>
<dbReference type="Proteomes" id="UP000002043">
    <property type="component" value="Chromosome"/>
</dbReference>
<dbReference type="SUPFAM" id="SSF53807">
    <property type="entry name" value="Helical backbone' metal receptor"/>
    <property type="match status" value="1"/>
</dbReference>
<dbReference type="OrthoDB" id="9810636at2"/>
<keyword evidence="2" id="KW-0813">Transport</keyword>
<comment type="similarity">
    <text evidence="1">Belongs to the bacterial solute-binding protein 9 family.</text>
</comment>
<organism evidence="4 5">
    <name type="scientific">Thermocrinis albus (strain DSM 14484 / JCM 11386 / HI 11/12)</name>
    <dbReference type="NCBI Taxonomy" id="638303"/>
    <lineage>
        <taxon>Bacteria</taxon>
        <taxon>Pseudomonadati</taxon>
        <taxon>Aquificota</taxon>
        <taxon>Aquificia</taxon>
        <taxon>Aquificales</taxon>
        <taxon>Aquificaceae</taxon>
        <taxon>Thermocrinis</taxon>
    </lineage>
</organism>
<dbReference type="PANTHER" id="PTHR42953">
    <property type="entry name" value="HIGH-AFFINITY ZINC UPTAKE SYSTEM PROTEIN ZNUA-RELATED"/>
    <property type="match status" value="1"/>
</dbReference>
<dbReference type="KEGG" id="tal:Thal_0297"/>
<dbReference type="Gene3D" id="3.40.50.1980">
    <property type="entry name" value="Nitrogenase molybdenum iron protein domain"/>
    <property type="match status" value="2"/>
</dbReference>
<dbReference type="GO" id="GO:0030001">
    <property type="term" value="P:metal ion transport"/>
    <property type="evidence" value="ECO:0007669"/>
    <property type="project" value="InterPro"/>
</dbReference>
<evidence type="ECO:0000256" key="1">
    <source>
        <dbReference type="ARBA" id="ARBA00011028"/>
    </source>
</evidence>
<protein>
    <submittedName>
        <fullName evidence="4">Periplasmic solute binding protein</fullName>
    </submittedName>
</protein>
<evidence type="ECO:0000256" key="2">
    <source>
        <dbReference type="ARBA" id="ARBA00022448"/>
    </source>
</evidence>
<name>D3SP45_THEAH</name>
<evidence type="ECO:0000313" key="4">
    <source>
        <dbReference type="EMBL" id="ADC88932.1"/>
    </source>
</evidence>
<dbReference type="HOGENOM" id="CLU_016838_1_0_0"/>
<dbReference type="GO" id="GO:0046872">
    <property type="term" value="F:metal ion binding"/>
    <property type="evidence" value="ECO:0007669"/>
    <property type="project" value="InterPro"/>
</dbReference>
<keyword evidence="5" id="KW-1185">Reference proteome</keyword>
<evidence type="ECO:0000313" key="5">
    <source>
        <dbReference type="Proteomes" id="UP000002043"/>
    </source>
</evidence>
<evidence type="ECO:0000256" key="3">
    <source>
        <dbReference type="ARBA" id="ARBA00022729"/>
    </source>
</evidence>
<gene>
    <name evidence="4" type="ordered locus">Thal_0297</name>
</gene>
<dbReference type="Pfam" id="PF01297">
    <property type="entry name" value="ZnuA"/>
    <property type="match status" value="1"/>
</dbReference>
<dbReference type="AlphaFoldDB" id="D3SP45"/>
<dbReference type="PANTHER" id="PTHR42953:SF3">
    <property type="entry name" value="HIGH-AFFINITY ZINC UPTAKE SYSTEM PROTEIN ZNUA"/>
    <property type="match status" value="1"/>
</dbReference>
<dbReference type="InterPro" id="IPR050492">
    <property type="entry name" value="Bact_metal-bind_prot9"/>
</dbReference>
<accession>D3SP45</accession>
<reference evidence="5" key="1">
    <citation type="journal article" date="2010" name="Stand. Genomic Sci.">
        <title>Complete genome sequence of Thermocrinis albus type strain (HI 11/12T).</title>
        <authorList>
            <person name="Wirth R."/>
            <person name="Sikorski J."/>
            <person name="Brambilla E."/>
            <person name="Misra M."/>
            <person name="Lapidus A."/>
            <person name="Copeland A."/>
            <person name="Nolan M."/>
            <person name="Lucas S."/>
            <person name="Chen F."/>
            <person name="Tice H."/>
            <person name="Cheng J.F."/>
            <person name="Han C."/>
            <person name="Detter J.C."/>
            <person name="Tapia R."/>
            <person name="Bruce D."/>
            <person name="Goodwin L."/>
            <person name="Pitluck S."/>
            <person name="Pati A."/>
            <person name="Anderson I."/>
            <person name="Ivanova N."/>
            <person name="Mavromatis K."/>
            <person name="Mikhailova N."/>
            <person name="Chen A."/>
            <person name="Palaniappan K."/>
            <person name="Bilek Y."/>
            <person name="Hader T."/>
            <person name="Land M."/>
            <person name="Hauser L."/>
            <person name="Chang Y.J."/>
            <person name="Jeffries C.D."/>
            <person name="Tindall B.J."/>
            <person name="Rohde M."/>
            <person name="Goker M."/>
            <person name="Bristow J."/>
            <person name="Eisen J.A."/>
            <person name="Markowitz V."/>
            <person name="Hugenholtz P."/>
            <person name="Kyrpides N.C."/>
            <person name="Klenk H.P."/>
        </authorList>
    </citation>
    <scope>NUCLEOTIDE SEQUENCE [LARGE SCALE GENOMIC DNA]</scope>
    <source>
        <strain evidence="5">DSM 14484 / JCM 11386 / HI 11/12</strain>
    </source>
</reference>
<dbReference type="STRING" id="638303.Thal_0297"/>
<proteinExistence type="inferred from homology"/>
<sequence>MRFLILLLFSSFLTFAKGLLLATTYPIYYPLKFIAYPERNVDVLINTRTDPHHYELRPTEVKKMLSADYVFTLGLEPWERSLKGRVVKVGNVRGLISYGRQQDPHLWLSPKTYIYLVENLCRQLKETDPSRQVVYEKRCKTYLQKLEELDKLFQNTLSRCRVRYLVSTHTAFAYLARDYQLINVGLRGVHAEEEPKPSELFKIIRLMKEKGVRAIYVEEGYDTTTARYIAEQVGAKVYFLNSSLYPSSPQDDYFSIMKRNLQQLKEGLECQ</sequence>
<dbReference type="EMBL" id="CP001931">
    <property type="protein sequence ID" value="ADC88932.1"/>
    <property type="molecule type" value="Genomic_DNA"/>
</dbReference>
<dbReference type="RefSeq" id="WP_012991339.1">
    <property type="nucleotide sequence ID" value="NC_013894.1"/>
</dbReference>